<dbReference type="SMART" id="SM00028">
    <property type="entry name" value="TPR"/>
    <property type="match status" value="2"/>
</dbReference>
<evidence type="ECO:0000256" key="1">
    <source>
        <dbReference type="ARBA" id="ARBA00022737"/>
    </source>
</evidence>
<protein>
    <recommendedName>
        <fullName evidence="6">Tetratricopeptide repeat protein</fullName>
    </recommendedName>
</protein>
<dbReference type="PROSITE" id="PS50293">
    <property type="entry name" value="TPR_REGION"/>
    <property type="match status" value="1"/>
</dbReference>
<accession>A0A917J516</accession>
<dbReference type="AlphaFoldDB" id="A0A917J516"/>
<dbReference type="EMBL" id="BMIB01000006">
    <property type="protein sequence ID" value="GGH81200.1"/>
    <property type="molecule type" value="Genomic_DNA"/>
</dbReference>
<evidence type="ECO:0000256" key="2">
    <source>
        <dbReference type="ARBA" id="ARBA00022803"/>
    </source>
</evidence>
<keyword evidence="1" id="KW-0677">Repeat</keyword>
<dbReference type="InterPro" id="IPR019734">
    <property type="entry name" value="TPR_rpt"/>
</dbReference>
<evidence type="ECO:0008006" key="6">
    <source>
        <dbReference type="Google" id="ProtNLM"/>
    </source>
</evidence>
<organism evidence="4 5">
    <name type="scientific">Filimonas zeae</name>
    <dbReference type="NCBI Taxonomy" id="1737353"/>
    <lineage>
        <taxon>Bacteria</taxon>
        <taxon>Pseudomonadati</taxon>
        <taxon>Bacteroidota</taxon>
        <taxon>Chitinophagia</taxon>
        <taxon>Chitinophagales</taxon>
        <taxon>Chitinophagaceae</taxon>
        <taxon>Filimonas</taxon>
    </lineage>
</organism>
<dbReference type="PROSITE" id="PS50005">
    <property type="entry name" value="TPR"/>
    <property type="match status" value="1"/>
</dbReference>
<evidence type="ECO:0000256" key="3">
    <source>
        <dbReference type="PROSITE-ProRule" id="PRU00339"/>
    </source>
</evidence>
<dbReference type="SUPFAM" id="SSF52833">
    <property type="entry name" value="Thioredoxin-like"/>
    <property type="match status" value="1"/>
</dbReference>
<dbReference type="PROSITE" id="PS51375">
    <property type="entry name" value="PPR"/>
    <property type="match status" value="1"/>
</dbReference>
<name>A0A917J516_9BACT</name>
<dbReference type="SUPFAM" id="SSF48452">
    <property type="entry name" value="TPR-like"/>
    <property type="match status" value="1"/>
</dbReference>
<dbReference type="InterPro" id="IPR036249">
    <property type="entry name" value="Thioredoxin-like_sf"/>
</dbReference>
<comment type="caution">
    <text evidence="4">The sequence shown here is derived from an EMBL/GenBank/DDBJ whole genome shotgun (WGS) entry which is preliminary data.</text>
</comment>
<feature type="repeat" description="TPR" evidence="3">
    <location>
        <begin position="194"/>
        <end position="227"/>
    </location>
</feature>
<dbReference type="Pfam" id="PF07719">
    <property type="entry name" value="TPR_2"/>
    <property type="match status" value="1"/>
</dbReference>
<dbReference type="InterPro" id="IPR002885">
    <property type="entry name" value="PPR_rpt"/>
</dbReference>
<dbReference type="Gene3D" id="3.40.30.10">
    <property type="entry name" value="Glutaredoxin"/>
    <property type="match status" value="1"/>
</dbReference>
<sequence length="238" mass="26756">MYASYQTDAATIQQLQPRLSNRTVEVFLGTWCGDSRREVPRLIKVLQEAHFDTSHLTLIFTGNEPDLYKQSPQHEERGRFIHRVPTIIVYNNGKEEGRIVETPVTSLEKDLLAIVSGVDYTPKYIAARYWQQQVKAKDKLMGAGQLQQTATALKPLCKSAGELNGLGYVLMGQKKYSEAINVLAVNTLLYPENYNTYDSLAEAYAKAGDVENARSYYRKALELNPKATHAAEQLAVLQ</sequence>
<reference evidence="4" key="1">
    <citation type="journal article" date="2014" name="Int. J. Syst. Evol. Microbiol.">
        <title>Complete genome sequence of Corynebacterium casei LMG S-19264T (=DSM 44701T), isolated from a smear-ripened cheese.</title>
        <authorList>
            <consortium name="US DOE Joint Genome Institute (JGI-PGF)"/>
            <person name="Walter F."/>
            <person name="Albersmeier A."/>
            <person name="Kalinowski J."/>
            <person name="Ruckert C."/>
        </authorList>
    </citation>
    <scope>NUCLEOTIDE SEQUENCE</scope>
    <source>
        <strain evidence="4">CGMCC 1.15290</strain>
    </source>
</reference>
<evidence type="ECO:0000313" key="5">
    <source>
        <dbReference type="Proteomes" id="UP000627292"/>
    </source>
</evidence>
<dbReference type="InterPro" id="IPR013105">
    <property type="entry name" value="TPR_2"/>
</dbReference>
<proteinExistence type="predicted"/>
<reference evidence="4" key="2">
    <citation type="submission" date="2020-09" db="EMBL/GenBank/DDBJ databases">
        <authorList>
            <person name="Sun Q."/>
            <person name="Zhou Y."/>
        </authorList>
    </citation>
    <scope>NUCLEOTIDE SEQUENCE</scope>
    <source>
        <strain evidence="4">CGMCC 1.15290</strain>
    </source>
</reference>
<evidence type="ECO:0000313" key="4">
    <source>
        <dbReference type="EMBL" id="GGH81200.1"/>
    </source>
</evidence>
<dbReference type="Proteomes" id="UP000627292">
    <property type="component" value="Unassembled WGS sequence"/>
</dbReference>
<keyword evidence="2 3" id="KW-0802">TPR repeat</keyword>
<dbReference type="InterPro" id="IPR011990">
    <property type="entry name" value="TPR-like_helical_dom_sf"/>
</dbReference>
<gene>
    <name evidence="4" type="ORF">GCM10011379_53230</name>
</gene>
<keyword evidence="5" id="KW-1185">Reference proteome</keyword>
<dbReference type="Gene3D" id="1.25.40.10">
    <property type="entry name" value="Tetratricopeptide repeat domain"/>
    <property type="match status" value="1"/>
</dbReference>